<proteinExistence type="predicted"/>
<dbReference type="InterPro" id="IPR021660">
    <property type="entry name" value="DUF3253"/>
</dbReference>
<accession>A0ABY5T5K7</accession>
<dbReference type="SUPFAM" id="SSF46785">
    <property type="entry name" value="Winged helix' DNA-binding domain"/>
    <property type="match status" value="1"/>
</dbReference>
<evidence type="ECO:0000313" key="1">
    <source>
        <dbReference type="EMBL" id="UVI40591.1"/>
    </source>
</evidence>
<dbReference type="Gene3D" id="1.10.10.10">
    <property type="entry name" value="Winged helix-like DNA-binding domain superfamily/Winged helix DNA-binding domain"/>
    <property type="match status" value="1"/>
</dbReference>
<keyword evidence="2" id="KW-1185">Reference proteome</keyword>
<dbReference type="RefSeq" id="WP_265561034.1">
    <property type="nucleotide sequence ID" value="NZ_CP092471.1"/>
</dbReference>
<dbReference type="InterPro" id="IPR036390">
    <property type="entry name" value="WH_DNA-bd_sf"/>
</dbReference>
<reference evidence="1" key="1">
    <citation type="submission" date="2022-02" db="EMBL/GenBank/DDBJ databases">
        <title>Qipengyuania spongiae sp. nov., isolated from marine sponge.</title>
        <authorList>
            <person name="Li Z."/>
            <person name="Zhang M."/>
        </authorList>
    </citation>
    <scope>NUCLEOTIDE SEQUENCE</scope>
    <source>
        <strain evidence="1">PHS-Z21</strain>
    </source>
</reference>
<dbReference type="EMBL" id="CP092471">
    <property type="protein sequence ID" value="UVI40591.1"/>
    <property type="molecule type" value="Genomic_DNA"/>
</dbReference>
<gene>
    <name evidence="1" type="ORF">L1F33_06540</name>
</gene>
<dbReference type="Pfam" id="PF11625">
    <property type="entry name" value="DUF3253"/>
    <property type="match status" value="1"/>
</dbReference>
<protein>
    <submittedName>
        <fullName evidence="1">DUF3253 domain-containing protein</fullName>
    </submittedName>
</protein>
<evidence type="ECO:0000313" key="2">
    <source>
        <dbReference type="Proteomes" id="UP001065265"/>
    </source>
</evidence>
<dbReference type="InterPro" id="IPR036388">
    <property type="entry name" value="WH-like_DNA-bd_sf"/>
</dbReference>
<sequence length="80" mass="9212">MTSAREAIATLLDRRREDATICPSEVARHLAGSDKDWRARMPQVHEAVDRLFRQRAIRLSWKGTLLEERKGPYRIGRAAP</sequence>
<dbReference type="Proteomes" id="UP001065265">
    <property type="component" value="Chromosome"/>
</dbReference>
<organism evidence="1 2">
    <name type="scientific">Qipengyuania spongiae</name>
    <dbReference type="NCBI Taxonomy" id="2909673"/>
    <lineage>
        <taxon>Bacteria</taxon>
        <taxon>Pseudomonadati</taxon>
        <taxon>Pseudomonadota</taxon>
        <taxon>Alphaproteobacteria</taxon>
        <taxon>Sphingomonadales</taxon>
        <taxon>Erythrobacteraceae</taxon>
        <taxon>Qipengyuania</taxon>
    </lineage>
</organism>
<name>A0ABY5T5K7_9SPHN</name>